<gene>
    <name evidence="8" type="ORF">DCHRY22_LOCUS11518</name>
</gene>
<evidence type="ECO:0000313" key="8">
    <source>
        <dbReference type="EMBL" id="CAG9575661.1"/>
    </source>
</evidence>
<keyword evidence="2 6" id="KW-0732">Signal</keyword>
<dbReference type="Gene3D" id="2.170.140.10">
    <property type="entry name" value="Chitin binding domain"/>
    <property type="match status" value="3"/>
</dbReference>
<dbReference type="EMBL" id="CAKASE010000074">
    <property type="protein sequence ID" value="CAG9575661.1"/>
    <property type="molecule type" value="Genomic_DNA"/>
</dbReference>
<name>A0A8J2QX94_9NEOP</name>
<feature type="signal peptide" evidence="6">
    <location>
        <begin position="1"/>
        <end position="18"/>
    </location>
</feature>
<dbReference type="GO" id="GO:0005576">
    <property type="term" value="C:extracellular region"/>
    <property type="evidence" value="ECO:0007669"/>
    <property type="project" value="InterPro"/>
</dbReference>
<evidence type="ECO:0000256" key="4">
    <source>
        <dbReference type="ARBA" id="ARBA00023157"/>
    </source>
</evidence>
<dbReference type="SUPFAM" id="SSF57625">
    <property type="entry name" value="Invertebrate chitin-binding proteins"/>
    <property type="match status" value="3"/>
</dbReference>
<evidence type="ECO:0000256" key="2">
    <source>
        <dbReference type="ARBA" id="ARBA00022729"/>
    </source>
</evidence>
<dbReference type="Pfam" id="PF01607">
    <property type="entry name" value="CBM_14"/>
    <property type="match status" value="3"/>
</dbReference>
<dbReference type="AlphaFoldDB" id="A0A8J2QX94"/>
<dbReference type="PROSITE" id="PS50940">
    <property type="entry name" value="CHIT_BIND_II"/>
    <property type="match status" value="3"/>
</dbReference>
<reference evidence="8" key="1">
    <citation type="submission" date="2021-09" db="EMBL/GenBank/DDBJ databases">
        <authorList>
            <person name="Martin H S."/>
        </authorList>
    </citation>
    <scope>NUCLEOTIDE SEQUENCE</scope>
</reference>
<feature type="domain" description="Chitin-binding type-2" evidence="7">
    <location>
        <begin position="24"/>
        <end position="83"/>
    </location>
</feature>
<dbReference type="SMART" id="SM00494">
    <property type="entry name" value="ChtBD2"/>
    <property type="match status" value="3"/>
</dbReference>
<evidence type="ECO:0000256" key="1">
    <source>
        <dbReference type="ARBA" id="ARBA00022669"/>
    </source>
</evidence>
<evidence type="ECO:0000256" key="6">
    <source>
        <dbReference type="SAM" id="SignalP"/>
    </source>
</evidence>
<dbReference type="PANTHER" id="PTHR23301">
    <property type="entry name" value="CHITIN BINDING PERITROPHIN-A"/>
    <property type="match status" value="1"/>
</dbReference>
<comment type="caution">
    <text evidence="8">The sequence shown here is derived from an EMBL/GenBank/DDBJ whole genome shotgun (WGS) entry which is preliminary data.</text>
</comment>
<feature type="domain" description="Chitin-binding type-2" evidence="7">
    <location>
        <begin position="93"/>
        <end position="153"/>
    </location>
</feature>
<dbReference type="GO" id="GO:0008061">
    <property type="term" value="F:chitin binding"/>
    <property type="evidence" value="ECO:0007669"/>
    <property type="project" value="UniProtKB-KW"/>
</dbReference>
<keyword evidence="3" id="KW-0677">Repeat</keyword>
<dbReference type="PANTHER" id="PTHR23301:SF0">
    <property type="entry name" value="CHITIN-BINDING TYPE-2 DOMAIN-CONTAINING PROTEIN-RELATED"/>
    <property type="match status" value="1"/>
</dbReference>
<feature type="chain" id="PRO_5035181256" evidence="6">
    <location>
        <begin position="19"/>
        <end position="234"/>
    </location>
</feature>
<sequence>MYFFVSCALLVVFCSVQAQSAGADAICKARNAYLNVDGNCDSYIECRDYHAINKECPDGLHYNADVKWPNYPCGYPADVPCNGRSIMQIAQSTHDCPHQFGFYPSPKNSPTDCGHYLMCADGKANEMYCPTGLAFNAALSRCDWPENVPTCKASEFLGFTCPPAMYDEEGYPVVTNHKYEQNCYAFFMCISGNARLLSCDPGFAFDAISSRCVDEDLVACDNKMTPYSQNVRVA</sequence>
<protein>
    <submittedName>
        <fullName evidence="8">(African queen) hypothetical protein</fullName>
    </submittedName>
</protein>
<keyword evidence="9" id="KW-1185">Reference proteome</keyword>
<accession>A0A8J2QX94</accession>
<dbReference type="InterPro" id="IPR036508">
    <property type="entry name" value="Chitin-bd_dom_sf"/>
</dbReference>
<dbReference type="Proteomes" id="UP000789524">
    <property type="component" value="Unassembled WGS sequence"/>
</dbReference>
<dbReference type="InterPro" id="IPR051940">
    <property type="entry name" value="Chitin_bind-dev_reg"/>
</dbReference>
<proteinExistence type="predicted"/>
<feature type="domain" description="Chitin-binding type-2" evidence="7">
    <location>
        <begin position="158"/>
        <end position="222"/>
    </location>
</feature>
<evidence type="ECO:0000313" key="9">
    <source>
        <dbReference type="Proteomes" id="UP000789524"/>
    </source>
</evidence>
<dbReference type="OrthoDB" id="6020543at2759"/>
<dbReference type="InterPro" id="IPR002557">
    <property type="entry name" value="Chitin-bd_dom"/>
</dbReference>
<evidence type="ECO:0000259" key="7">
    <source>
        <dbReference type="PROSITE" id="PS50940"/>
    </source>
</evidence>
<evidence type="ECO:0000256" key="5">
    <source>
        <dbReference type="ARBA" id="ARBA00023180"/>
    </source>
</evidence>
<keyword evidence="1" id="KW-0147">Chitin-binding</keyword>
<keyword evidence="4" id="KW-1015">Disulfide bond</keyword>
<evidence type="ECO:0000256" key="3">
    <source>
        <dbReference type="ARBA" id="ARBA00022737"/>
    </source>
</evidence>
<organism evidence="8 9">
    <name type="scientific">Danaus chrysippus</name>
    <name type="common">African queen</name>
    <dbReference type="NCBI Taxonomy" id="151541"/>
    <lineage>
        <taxon>Eukaryota</taxon>
        <taxon>Metazoa</taxon>
        <taxon>Ecdysozoa</taxon>
        <taxon>Arthropoda</taxon>
        <taxon>Hexapoda</taxon>
        <taxon>Insecta</taxon>
        <taxon>Pterygota</taxon>
        <taxon>Neoptera</taxon>
        <taxon>Endopterygota</taxon>
        <taxon>Lepidoptera</taxon>
        <taxon>Glossata</taxon>
        <taxon>Ditrysia</taxon>
        <taxon>Papilionoidea</taxon>
        <taxon>Nymphalidae</taxon>
        <taxon>Danainae</taxon>
        <taxon>Danaini</taxon>
        <taxon>Danaina</taxon>
        <taxon>Danaus</taxon>
        <taxon>Anosia</taxon>
    </lineage>
</organism>
<keyword evidence="5" id="KW-0325">Glycoprotein</keyword>